<reference evidence="2 3" key="1">
    <citation type="journal article" date="2021" name="bioRxiv">
        <title>The Gossypium anomalum genome as a resource for cotton improvement and evolutionary analysis of hybrid incompatibility.</title>
        <authorList>
            <person name="Grover C.E."/>
            <person name="Yuan D."/>
            <person name="Arick M.A."/>
            <person name="Miller E.R."/>
            <person name="Hu G."/>
            <person name="Peterson D.G."/>
            <person name="Wendel J.F."/>
            <person name="Udall J.A."/>
        </authorList>
    </citation>
    <scope>NUCLEOTIDE SEQUENCE [LARGE SCALE GENOMIC DNA]</scope>
    <source>
        <strain evidence="2">JFW-Udall</strain>
        <tissue evidence="2">Leaf</tissue>
    </source>
</reference>
<gene>
    <name evidence="2" type="ORF">CXB51_028038</name>
</gene>
<dbReference type="Proteomes" id="UP000701853">
    <property type="component" value="Chromosome 11"/>
</dbReference>
<organism evidence="2 3">
    <name type="scientific">Gossypium anomalum</name>
    <dbReference type="NCBI Taxonomy" id="47600"/>
    <lineage>
        <taxon>Eukaryota</taxon>
        <taxon>Viridiplantae</taxon>
        <taxon>Streptophyta</taxon>
        <taxon>Embryophyta</taxon>
        <taxon>Tracheophyta</taxon>
        <taxon>Spermatophyta</taxon>
        <taxon>Magnoliopsida</taxon>
        <taxon>eudicotyledons</taxon>
        <taxon>Gunneridae</taxon>
        <taxon>Pentapetalae</taxon>
        <taxon>rosids</taxon>
        <taxon>malvids</taxon>
        <taxon>Malvales</taxon>
        <taxon>Malvaceae</taxon>
        <taxon>Malvoideae</taxon>
        <taxon>Gossypium</taxon>
    </lineage>
</organism>
<evidence type="ECO:0000313" key="3">
    <source>
        <dbReference type="Proteomes" id="UP000701853"/>
    </source>
</evidence>
<dbReference type="AlphaFoldDB" id="A0A8J5YA49"/>
<evidence type="ECO:0000313" key="2">
    <source>
        <dbReference type="EMBL" id="KAG8478307.1"/>
    </source>
</evidence>
<evidence type="ECO:0000259" key="1">
    <source>
        <dbReference type="Pfam" id="PF14392"/>
    </source>
</evidence>
<dbReference type="EMBL" id="JAHUZN010000011">
    <property type="protein sequence ID" value="KAG8478307.1"/>
    <property type="molecule type" value="Genomic_DNA"/>
</dbReference>
<dbReference type="InterPro" id="IPR025836">
    <property type="entry name" value="Zn_knuckle_CX2CX4HX4C"/>
</dbReference>
<dbReference type="Pfam" id="PF14392">
    <property type="entry name" value="zf-CCHC_4"/>
    <property type="match status" value="1"/>
</dbReference>
<keyword evidence="3" id="KW-1185">Reference proteome</keyword>
<comment type="caution">
    <text evidence="2">The sequence shown here is derived from an EMBL/GenBank/DDBJ whole genome shotgun (WGS) entry which is preliminary data.</text>
</comment>
<proteinExistence type="predicted"/>
<accession>A0A8J5YA49</accession>
<protein>
    <recommendedName>
        <fullName evidence="1">Zinc knuckle CX2CX4HX4C domain-containing protein</fullName>
    </recommendedName>
</protein>
<feature type="domain" description="Zinc knuckle CX2CX4HX4C" evidence="1">
    <location>
        <begin position="47"/>
        <end position="88"/>
    </location>
</feature>
<dbReference type="OrthoDB" id="998924at2759"/>
<name>A0A8J5YA49_9ROSI</name>
<sequence length="142" mass="16136">MGMVSEELAKQFRTFLGSFVDYDAKQISKGFLGYIGIRVLMDVIVLLKRRKKLITSNGNQFYAKFQYRKLTLFCFLCGQLGHGDSYCPIRILRDFQDKELGWDLSLRALKMRAFTTTSVWLKKEEGGGLFGSRGGARALMGV</sequence>